<protein>
    <submittedName>
        <fullName evidence="2">Uncharacterized protein</fullName>
    </submittedName>
</protein>
<proteinExistence type="predicted"/>
<keyword evidence="1" id="KW-0472">Membrane</keyword>
<dbReference type="InParanoid" id="A0A4V3SHT2"/>
<sequence>MDLEKERNRHPGKGGNRCMVLVLYPLLGCLVAVWGNPVARIVVTGTVDLLDET</sequence>
<evidence type="ECO:0000313" key="2">
    <source>
        <dbReference type="EMBL" id="TGZ77464.1"/>
    </source>
</evidence>
<accession>A0A4V3SHT2</accession>
<keyword evidence="1" id="KW-0812">Transmembrane</keyword>
<dbReference type="Proteomes" id="UP000298138">
    <property type="component" value="Unassembled WGS sequence"/>
</dbReference>
<organism evidence="2 3">
    <name type="scientific">Ascodesmis nigricans</name>
    <dbReference type="NCBI Taxonomy" id="341454"/>
    <lineage>
        <taxon>Eukaryota</taxon>
        <taxon>Fungi</taxon>
        <taxon>Dikarya</taxon>
        <taxon>Ascomycota</taxon>
        <taxon>Pezizomycotina</taxon>
        <taxon>Pezizomycetes</taxon>
        <taxon>Pezizales</taxon>
        <taxon>Ascodesmidaceae</taxon>
        <taxon>Ascodesmis</taxon>
    </lineage>
</organism>
<keyword evidence="1" id="KW-1133">Transmembrane helix</keyword>
<feature type="transmembrane region" description="Helical" evidence="1">
    <location>
        <begin position="21"/>
        <end position="43"/>
    </location>
</feature>
<dbReference type="AlphaFoldDB" id="A0A4V3SHT2"/>
<gene>
    <name evidence="2" type="ORF">EX30DRAFT_344109</name>
</gene>
<keyword evidence="3" id="KW-1185">Reference proteome</keyword>
<evidence type="ECO:0000256" key="1">
    <source>
        <dbReference type="SAM" id="Phobius"/>
    </source>
</evidence>
<evidence type="ECO:0000313" key="3">
    <source>
        <dbReference type="Proteomes" id="UP000298138"/>
    </source>
</evidence>
<reference evidence="2 3" key="1">
    <citation type="submission" date="2019-04" db="EMBL/GenBank/DDBJ databases">
        <title>Comparative genomics and transcriptomics to analyze fruiting body development in filamentous ascomycetes.</title>
        <authorList>
            <consortium name="DOE Joint Genome Institute"/>
            <person name="Lutkenhaus R."/>
            <person name="Traeger S."/>
            <person name="Breuer J."/>
            <person name="Kuo A."/>
            <person name="Lipzen A."/>
            <person name="Pangilinan J."/>
            <person name="Dilworth D."/>
            <person name="Sandor L."/>
            <person name="Poggeler S."/>
            <person name="Barry K."/>
            <person name="Grigoriev I.V."/>
            <person name="Nowrousian M."/>
        </authorList>
    </citation>
    <scope>NUCLEOTIDE SEQUENCE [LARGE SCALE GENOMIC DNA]</scope>
    <source>
        <strain evidence="2 3">CBS 389.68</strain>
    </source>
</reference>
<feature type="non-terminal residue" evidence="2">
    <location>
        <position position="53"/>
    </location>
</feature>
<dbReference type="EMBL" id="ML220153">
    <property type="protein sequence ID" value="TGZ77464.1"/>
    <property type="molecule type" value="Genomic_DNA"/>
</dbReference>
<name>A0A4V3SHT2_9PEZI</name>